<comment type="caution">
    <text evidence="1">The sequence shown here is derived from an EMBL/GenBank/DDBJ whole genome shotgun (WGS) entry which is preliminary data.</text>
</comment>
<protein>
    <recommendedName>
        <fullName evidence="3">MarR family transcriptional regulator</fullName>
    </recommendedName>
</protein>
<reference evidence="1 2" key="1">
    <citation type="submission" date="2020-10" db="EMBL/GenBank/DDBJ databases">
        <title>ChiBAC.</title>
        <authorList>
            <person name="Zenner C."/>
            <person name="Hitch T.C.A."/>
            <person name="Clavel T."/>
        </authorList>
    </citation>
    <scope>NUCLEOTIDE SEQUENCE [LARGE SCALE GENOMIC DNA]</scope>
    <source>
        <strain evidence="1 2">DSM 108991</strain>
    </source>
</reference>
<organism evidence="1 2">
    <name type="scientific">Claveliimonas monacensis</name>
    <dbReference type="NCBI Taxonomy" id="2779351"/>
    <lineage>
        <taxon>Bacteria</taxon>
        <taxon>Bacillati</taxon>
        <taxon>Bacillota</taxon>
        <taxon>Clostridia</taxon>
        <taxon>Lachnospirales</taxon>
        <taxon>Lachnospiraceae</taxon>
        <taxon>Claveliimonas</taxon>
    </lineage>
</organism>
<dbReference type="Proteomes" id="UP000758652">
    <property type="component" value="Unassembled WGS sequence"/>
</dbReference>
<evidence type="ECO:0008006" key="3">
    <source>
        <dbReference type="Google" id="ProtNLM"/>
    </source>
</evidence>
<dbReference type="EMBL" id="JADCKL010000001">
    <property type="protein sequence ID" value="MBE5061709.1"/>
    <property type="molecule type" value="Genomic_DNA"/>
</dbReference>
<sequence length="317" mass="36558">MEYIERLLRIKVRYRPWQYKGELPYYLLERYEFRKVLLDRVAAVFLYPKGELDQMASVRKQIARIQKAENLPVVIVMDKMSRNQREYLIASGIPFVVPDKQLYLPFMGIVLQEKFDAAPLPIEKLQPSAQVLFFYYLYQNTERIYANAFMKTAECSGMTLTRAVRQLEQTGLFDTEKDGTRIVLRGKFTGRILFEKMRPYLISPVRKVVYVHRGEACLRNASVAGLSALSEKSMISPPDVESYAVYGRGARLKGTERLMDASVQAEVELWKYDPQILGNNGTVDTLSLAMSLVGRTDERVEEALEDMMEEMWGEQDG</sequence>
<name>A0ABR9RFH1_9FIRM</name>
<keyword evidence="2" id="KW-1185">Reference proteome</keyword>
<evidence type="ECO:0000313" key="2">
    <source>
        <dbReference type="Proteomes" id="UP000758652"/>
    </source>
</evidence>
<proteinExistence type="predicted"/>
<gene>
    <name evidence="1" type="ORF">INF30_00285</name>
</gene>
<evidence type="ECO:0000313" key="1">
    <source>
        <dbReference type="EMBL" id="MBE5061709.1"/>
    </source>
</evidence>
<dbReference type="RefSeq" id="WP_226393871.1">
    <property type="nucleotide sequence ID" value="NZ_JADCKL010000001.1"/>
</dbReference>
<accession>A0ABR9RFH1</accession>